<reference evidence="1" key="1">
    <citation type="submission" date="2018-05" db="EMBL/GenBank/DDBJ databases">
        <authorList>
            <person name="Lanie J.A."/>
            <person name="Ng W.-L."/>
            <person name="Kazmierczak K.M."/>
            <person name="Andrzejewski T.M."/>
            <person name="Davidsen T.M."/>
            <person name="Wayne K.J."/>
            <person name="Tettelin H."/>
            <person name="Glass J.I."/>
            <person name="Rusch D."/>
            <person name="Podicherti R."/>
            <person name="Tsui H.-C.T."/>
            <person name="Winkler M.E."/>
        </authorList>
    </citation>
    <scope>NUCLEOTIDE SEQUENCE</scope>
</reference>
<gene>
    <name evidence="1" type="ORF">METZ01_LOCUS254455</name>
</gene>
<dbReference type="InterPro" id="IPR036278">
    <property type="entry name" value="Sialidase_sf"/>
</dbReference>
<name>A0A382ISI9_9ZZZZ</name>
<protein>
    <recommendedName>
        <fullName evidence="2">Sialidase domain-containing protein</fullName>
    </recommendedName>
</protein>
<evidence type="ECO:0008006" key="2">
    <source>
        <dbReference type="Google" id="ProtNLM"/>
    </source>
</evidence>
<dbReference type="SUPFAM" id="SSF50939">
    <property type="entry name" value="Sialidases"/>
    <property type="match status" value="1"/>
</dbReference>
<organism evidence="1">
    <name type="scientific">marine metagenome</name>
    <dbReference type="NCBI Taxonomy" id="408172"/>
    <lineage>
        <taxon>unclassified sequences</taxon>
        <taxon>metagenomes</taxon>
        <taxon>ecological metagenomes</taxon>
    </lineage>
</organism>
<sequence length="338" mass="37527">MMKIRITFTLAIFAALLSLDAAAEKIKAGQRKIPAPPFEIVKTPAAGGSLAPNLCRFGDHFALSWIERDRNRTPSVRVAGWNGKAFNKARTVATSKQMFVNWADIPSVIEAPSSDLYAHWLDRISSKTYAYGIRVARSTDRGKSWKPMGWMHDDVSPTEHGFVSFVREKKRVRAFWLDGRAMAKKGGKMMLRTAVLEGNKIKAERVLDDDVCTCCPTSAAPLAAGAMVVYRDRSPKEIRDIGFTRRIDDGWTKPAIVHADNWFFPGCPVNGPSIATDGNLVAISRFTVVNNKAQVILRLSKNGRMKFGRDIVLDKNEPVGRCTTVCTKDAVFTVWIGH</sequence>
<dbReference type="AlphaFoldDB" id="A0A382ISI9"/>
<proteinExistence type="predicted"/>
<dbReference type="EMBL" id="UINC01068750">
    <property type="protein sequence ID" value="SVC01601.1"/>
    <property type="molecule type" value="Genomic_DNA"/>
</dbReference>
<evidence type="ECO:0000313" key="1">
    <source>
        <dbReference type="EMBL" id="SVC01601.1"/>
    </source>
</evidence>
<feature type="non-terminal residue" evidence="1">
    <location>
        <position position="338"/>
    </location>
</feature>
<accession>A0A382ISI9</accession>